<protein>
    <submittedName>
        <fullName evidence="6">YkvA family protein</fullName>
    </submittedName>
</protein>
<gene>
    <name evidence="6" type="ORF">ACFOUW_13540</name>
</gene>
<evidence type="ECO:0000256" key="2">
    <source>
        <dbReference type="ARBA" id="ARBA00022692"/>
    </source>
</evidence>
<dbReference type="Proteomes" id="UP001595699">
    <property type="component" value="Unassembled WGS sequence"/>
</dbReference>
<evidence type="ECO:0000256" key="1">
    <source>
        <dbReference type="ARBA" id="ARBA00004127"/>
    </source>
</evidence>
<keyword evidence="7" id="KW-1185">Reference proteome</keyword>
<comment type="subcellular location">
    <subcellularLocation>
        <location evidence="1">Endomembrane system</location>
        <topology evidence="1">Multi-pass membrane protein</topology>
    </subcellularLocation>
</comment>
<keyword evidence="3" id="KW-1133">Transmembrane helix</keyword>
<evidence type="ECO:0000256" key="3">
    <source>
        <dbReference type="ARBA" id="ARBA00022989"/>
    </source>
</evidence>
<evidence type="ECO:0000256" key="4">
    <source>
        <dbReference type="ARBA" id="ARBA00023136"/>
    </source>
</evidence>
<proteinExistence type="predicted"/>
<comment type="caution">
    <text evidence="6">The sequence shown here is derived from an EMBL/GenBank/DDBJ whole genome shotgun (WGS) entry which is preliminary data.</text>
</comment>
<evidence type="ECO:0000259" key="5">
    <source>
        <dbReference type="Pfam" id="PF06803"/>
    </source>
</evidence>
<reference evidence="7" key="1">
    <citation type="journal article" date="2019" name="Int. J. Syst. Evol. Microbiol.">
        <title>The Global Catalogue of Microorganisms (GCM) 10K type strain sequencing project: providing services to taxonomists for standard genome sequencing and annotation.</title>
        <authorList>
            <consortium name="The Broad Institute Genomics Platform"/>
            <consortium name="The Broad Institute Genome Sequencing Center for Infectious Disease"/>
            <person name="Wu L."/>
            <person name="Ma J."/>
        </authorList>
    </citation>
    <scope>NUCLEOTIDE SEQUENCE [LARGE SCALE GENOMIC DNA]</scope>
    <source>
        <strain evidence="7">CGMCC 4.7241</strain>
    </source>
</reference>
<keyword evidence="4" id="KW-0472">Membrane</keyword>
<evidence type="ECO:0000313" key="6">
    <source>
        <dbReference type="EMBL" id="MFC3761860.1"/>
    </source>
</evidence>
<organism evidence="6 7">
    <name type="scientific">Tenggerimyces flavus</name>
    <dbReference type="NCBI Taxonomy" id="1708749"/>
    <lineage>
        <taxon>Bacteria</taxon>
        <taxon>Bacillati</taxon>
        <taxon>Actinomycetota</taxon>
        <taxon>Actinomycetes</taxon>
        <taxon>Propionibacteriales</taxon>
        <taxon>Nocardioidaceae</taxon>
        <taxon>Tenggerimyces</taxon>
    </lineage>
</organism>
<evidence type="ECO:0000313" key="7">
    <source>
        <dbReference type="Proteomes" id="UP001595699"/>
    </source>
</evidence>
<dbReference type="Pfam" id="PF06803">
    <property type="entry name" value="DUF1232"/>
    <property type="match status" value="1"/>
</dbReference>
<dbReference type="InterPro" id="IPR010652">
    <property type="entry name" value="DUF1232"/>
</dbReference>
<dbReference type="EMBL" id="JBHRZH010000010">
    <property type="protein sequence ID" value="MFC3761860.1"/>
    <property type="molecule type" value="Genomic_DNA"/>
</dbReference>
<feature type="domain" description="DUF1232" evidence="5">
    <location>
        <begin position="4"/>
        <end position="26"/>
    </location>
</feature>
<sequence length="100" mass="11294">MRIRLGLLTVYLAIPIDLIPDFIPILSYAITVAAVLRGIVERTGPAGHTPTLARHRRWIRRAIPTHRVGTDQRQLRRPPVMPPRSWIVTAFGPPCEPDCQ</sequence>
<keyword evidence="2" id="KW-0812">Transmembrane</keyword>
<dbReference type="RefSeq" id="WP_307782418.1">
    <property type="nucleotide sequence ID" value="NZ_JAFBCM010000001.1"/>
</dbReference>
<accession>A0ABV7YCW1</accession>
<name>A0ABV7YCW1_9ACTN</name>